<dbReference type="PROSITE" id="PS00409">
    <property type="entry name" value="PROKAR_NTER_METHYL"/>
    <property type="match status" value="1"/>
</dbReference>
<dbReference type="EMBL" id="CP019343">
    <property type="protein sequence ID" value="ARN73179.1"/>
    <property type="molecule type" value="Genomic_DNA"/>
</dbReference>
<sequence length="202" mass="21208">MRLNNLIALSPSHSKQQGFTLIELVAVIVLLGILAVIALPKFINLSDDAHLAVVQGTAGALQIGVKNIEALSQVTGVTQAQRDVPGSFNDDVEVNSRGFPLGTSLSNGQLNNEVIATNSGNNDFGCSDIWTALLTNPPSTSRTIDGSDYQIDRHTNGQSCSFVYRKNGDVNDRTSALLGILYDSTDGTVVVCGSSVTGAPSC</sequence>
<accession>A0A1X9NCB5</accession>
<organism evidence="2 3">
    <name type="scientific">Oceanicoccus sagamiensis</name>
    <dbReference type="NCBI Taxonomy" id="716816"/>
    <lineage>
        <taxon>Bacteria</taxon>
        <taxon>Pseudomonadati</taxon>
        <taxon>Pseudomonadota</taxon>
        <taxon>Gammaproteobacteria</taxon>
        <taxon>Cellvibrionales</taxon>
        <taxon>Spongiibacteraceae</taxon>
        <taxon>Oceanicoccus</taxon>
    </lineage>
</organism>
<evidence type="ECO:0000256" key="1">
    <source>
        <dbReference type="SAM" id="Phobius"/>
    </source>
</evidence>
<name>A0A1X9NCB5_9GAMM</name>
<dbReference type="InterPro" id="IPR012902">
    <property type="entry name" value="N_methyl_site"/>
</dbReference>
<keyword evidence="1" id="KW-0472">Membrane</keyword>
<dbReference type="InterPro" id="IPR045584">
    <property type="entry name" value="Pilin-like"/>
</dbReference>
<dbReference type="Pfam" id="PF07963">
    <property type="entry name" value="N_methyl"/>
    <property type="match status" value="1"/>
</dbReference>
<evidence type="ECO:0000313" key="2">
    <source>
        <dbReference type="EMBL" id="ARN73179.1"/>
    </source>
</evidence>
<dbReference type="NCBIfam" id="TIGR02532">
    <property type="entry name" value="IV_pilin_GFxxxE"/>
    <property type="match status" value="1"/>
</dbReference>
<protein>
    <recommendedName>
        <fullName evidence="4">Prepilin-type N-terminal cleavage/methylation domain-containing protein</fullName>
    </recommendedName>
</protein>
<evidence type="ECO:0000313" key="3">
    <source>
        <dbReference type="Proteomes" id="UP000193450"/>
    </source>
</evidence>
<keyword evidence="3" id="KW-1185">Reference proteome</keyword>
<dbReference type="KEGG" id="osg:BST96_03100"/>
<evidence type="ECO:0008006" key="4">
    <source>
        <dbReference type="Google" id="ProtNLM"/>
    </source>
</evidence>
<dbReference type="Gene3D" id="3.30.700.10">
    <property type="entry name" value="Glycoprotein, Type 4 Pilin"/>
    <property type="match status" value="1"/>
</dbReference>
<dbReference type="AlphaFoldDB" id="A0A1X9NCB5"/>
<keyword evidence="1" id="KW-0812">Transmembrane</keyword>
<dbReference type="RefSeq" id="WP_169713890.1">
    <property type="nucleotide sequence ID" value="NZ_CP019343.1"/>
</dbReference>
<proteinExistence type="predicted"/>
<reference evidence="2 3" key="1">
    <citation type="submission" date="2016-11" db="EMBL/GenBank/DDBJ databases">
        <title>Trade-off between light-utilization and light-protection in marine flavobacteria.</title>
        <authorList>
            <person name="Kumagai Y."/>
        </authorList>
    </citation>
    <scope>NUCLEOTIDE SEQUENCE [LARGE SCALE GENOMIC DNA]</scope>
    <source>
        <strain evidence="2 3">NBRC 107125</strain>
    </source>
</reference>
<feature type="transmembrane region" description="Helical" evidence="1">
    <location>
        <begin position="21"/>
        <end position="39"/>
    </location>
</feature>
<dbReference type="SUPFAM" id="SSF54523">
    <property type="entry name" value="Pili subunits"/>
    <property type="match status" value="1"/>
</dbReference>
<dbReference type="STRING" id="716816.BST96_03100"/>
<gene>
    <name evidence="2" type="ORF">BST96_03100</name>
</gene>
<keyword evidence="1" id="KW-1133">Transmembrane helix</keyword>
<dbReference type="Proteomes" id="UP000193450">
    <property type="component" value="Chromosome"/>
</dbReference>